<sequence length="436" mass="46311">MAETIYALASGAGRSAVAIIRVSGPASRHVLERLIGRCPEPRRAVLAAIVHPQTHELLDRGLVLWFPGPASFTGEDGAEFQVHGSRAVVAALLDAIGRVPDCRLAEAGEFTRRAFGHGKLDLAAVEGLADLIEAQTEAQRRQALHQLDGVLGRWVQDLRDDLLTALALAESAIDFADEDDVAADALAIALDTATAVAERISQELAKPRTAERIRDGFVVALAGPPNAGKSTLLNALARRDVALVSPIAGTTRDAIEIELDLGGFAVILIDTAGLHVSEDPLEQAGMERARARAKAADLVFWLQDCADSPALPAEHGFAEIWTIGTMLDRTLTPAPGHDLLIAAPSGQGLSDLTERLRQKVSQELSGGESAVLARARHRGALEAALRALRQSLGFHEAPEVVAENFRMANDALATIAGRIEVEDVLGAIFSRFCIGK</sequence>
<feature type="binding site" evidence="8">
    <location>
        <position position="119"/>
    </location>
    <ligand>
        <name>(6S)-5-formyl-5,6,7,8-tetrahydrofolate</name>
        <dbReference type="ChEBI" id="CHEBI:57457"/>
    </ligand>
</feature>
<dbReference type="AlphaFoldDB" id="A0AA41YWJ2"/>
<keyword evidence="7 8" id="KW-0342">GTP-binding</keyword>
<dbReference type="GO" id="GO:0046872">
    <property type="term" value="F:metal ion binding"/>
    <property type="evidence" value="ECO:0007669"/>
    <property type="project" value="UniProtKB-KW"/>
</dbReference>
<dbReference type="InterPro" id="IPR005225">
    <property type="entry name" value="Small_GTP-bd"/>
</dbReference>
<dbReference type="GO" id="GO:0005737">
    <property type="term" value="C:cytoplasm"/>
    <property type="evidence" value="ECO:0007669"/>
    <property type="project" value="UniProtKB-SubCell"/>
</dbReference>
<dbReference type="SUPFAM" id="SSF52540">
    <property type="entry name" value="P-loop containing nucleoside triphosphate hydrolases"/>
    <property type="match status" value="1"/>
</dbReference>
<comment type="caution">
    <text evidence="8">Lacks conserved residue(s) required for the propagation of feature annotation.</text>
</comment>
<dbReference type="PROSITE" id="PS51709">
    <property type="entry name" value="G_TRME"/>
    <property type="match status" value="1"/>
</dbReference>
<dbReference type="Pfam" id="PF01926">
    <property type="entry name" value="MMR_HSR1"/>
    <property type="match status" value="1"/>
</dbReference>
<dbReference type="InterPro" id="IPR018948">
    <property type="entry name" value="GTP-bd_TrmE_N"/>
</dbReference>
<protein>
    <recommendedName>
        <fullName evidence="8">tRNA modification GTPase MnmE</fullName>
        <ecNumber evidence="8">3.6.-.-</ecNumber>
    </recommendedName>
</protein>
<dbReference type="NCBIfam" id="NF003661">
    <property type="entry name" value="PRK05291.1-3"/>
    <property type="match status" value="1"/>
</dbReference>
<dbReference type="CDD" id="cd04164">
    <property type="entry name" value="trmE"/>
    <property type="match status" value="1"/>
</dbReference>
<dbReference type="SUPFAM" id="SSF116878">
    <property type="entry name" value="TrmE connector domain"/>
    <property type="match status" value="1"/>
</dbReference>
<dbReference type="GO" id="GO:0003924">
    <property type="term" value="F:GTPase activity"/>
    <property type="evidence" value="ECO:0007669"/>
    <property type="project" value="UniProtKB-UniRule"/>
</dbReference>
<keyword evidence="6 8" id="KW-0630">Potassium</keyword>
<feature type="domain" description="TrmE-type G" evidence="9">
    <location>
        <begin position="216"/>
        <end position="361"/>
    </location>
</feature>
<comment type="subunit">
    <text evidence="8">Homodimer. Heterotetramer of two MnmE and two MnmG subunits.</text>
</comment>
<dbReference type="EC" id="3.6.-.-" evidence="8"/>
<dbReference type="HAMAP" id="MF_00379">
    <property type="entry name" value="GTPase_MnmE"/>
    <property type="match status" value="1"/>
</dbReference>
<dbReference type="Gene3D" id="3.30.1360.120">
    <property type="entry name" value="Probable tRNA modification gtpase trme, domain 1"/>
    <property type="match status" value="1"/>
</dbReference>
<evidence type="ECO:0000256" key="1">
    <source>
        <dbReference type="ARBA" id="ARBA00011043"/>
    </source>
</evidence>
<keyword evidence="3 8" id="KW-0547">Nucleotide-binding</keyword>
<evidence type="ECO:0000256" key="7">
    <source>
        <dbReference type="ARBA" id="ARBA00023134"/>
    </source>
</evidence>
<dbReference type="InterPro" id="IPR031168">
    <property type="entry name" value="G_TrmE"/>
</dbReference>
<dbReference type="PANTHER" id="PTHR42714:SF2">
    <property type="entry name" value="TRNA MODIFICATION GTPASE GTPBP3, MITOCHONDRIAL"/>
    <property type="match status" value="1"/>
</dbReference>
<comment type="caution">
    <text evidence="10">The sequence shown here is derived from an EMBL/GenBank/DDBJ whole genome shotgun (WGS) entry which is preliminary data.</text>
</comment>
<dbReference type="Pfam" id="PF12631">
    <property type="entry name" value="MnmE_helical"/>
    <property type="match status" value="1"/>
</dbReference>
<proteinExistence type="inferred from homology"/>
<gene>
    <name evidence="8 10" type="primary">mnmE</name>
    <name evidence="8" type="synonym">trmE</name>
    <name evidence="10" type="ORF">M8523_17880</name>
</gene>
<feature type="binding site" evidence="8">
    <location>
        <position position="230"/>
    </location>
    <ligand>
        <name>Mg(2+)</name>
        <dbReference type="ChEBI" id="CHEBI:18420"/>
    </ligand>
</feature>
<dbReference type="Gene3D" id="3.40.50.300">
    <property type="entry name" value="P-loop containing nucleotide triphosphate hydrolases"/>
    <property type="match status" value="1"/>
</dbReference>
<feature type="binding site" evidence="8">
    <location>
        <position position="251"/>
    </location>
    <ligand>
        <name>Mg(2+)</name>
        <dbReference type="ChEBI" id="CHEBI:18420"/>
    </ligand>
</feature>
<evidence type="ECO:0000313" key="10">
    <source>
        <dbReference type="EMBL" id="MCW6509891.1"/>
    </source>
</evidence>
<dbReference type="Gene3D" id="1.20.120.430">
    <property type="entry name" value="tRNA modification GTPase MnmE domain 2"/>
    <property type="match status" value="1"/>
</dbReference>
<keyword evidence="8" id="KW-0479">Metal-binding</keyword>
<feature type="binding site" evidence="8">
    <location>
        <position position="247"/>
    </location>
    <ligand>
        <name>K(+)</name>
        <dbReference type="ChEBI" id="CHEBI:29103"/>
    </ligand>
</feature>
<keyword evidence="11" id="KW-1185">Reference proteome</keyword>
<feature type="binding site" evidence="8">
    <location>
        <position position="226"/>
    </location>
    <ligand>
        <name>K(+)</name>
        <dbReference type="ChEBI" id="CHEBI:29103"/>
    </ligand>
</feature>
<accession>A0AA41YWJ2</accession>
<dbReference type="InterPro" id="IPR004520">
    <property type="entry name" value="GTPase_MnmE"/>
</dbReference>
<evidence type="ECO:0000256" key="8">
    <source>
        <dbReference type="HAMAP-Rule" id="MF_00379"/>
    </source>
</evidence>
<comment type="cofactor">
    <cofactor evidence="8">
        <name>K(+)</name>
        <dbReference type="ChEBI" id="CHEBI:29103"/>
    </cofactor>
    <text evidence="8">Binds 1 potassium ion per subunit.</text>
</comment>
<name>A0AA41YWJ2_9HYPH</name>
<comment type="function">
    <text evidence="8">Exhibits a very high intrinsic GTPase hydrolysis rate. Involved in the addition of a carboxymethylaminomethyl (cmnm) group at the wobble position (U34) of certain tRNAs, forming tRNA-cmnm(5)s(2)U34.</text>
</comment>
<reference evidence="10" key="1">
    <citation type="submission" date="2022-05" db="EMBL/GenBank/DDBJ databases">
        <authorList>
            <person name="Pankratov T."/>
        </authorList>
    </citation>
    <scope>NUCLEOTIDE SEQUENCE</scope>
    <source>
        <strain evidence="10">BP6-180914</strain>
    </source>
</reference>
<dbReference type="CDD" id="cd14858">
    <property type="entry name" value="TrmE_N"/>
    <property type="match status" value="1"/>
</dbReference>
<feature type="binding site" evidence="8">
    <location>
        <begin position="270"/>
        <end position="273"/>
    </location>
    <ligand>
        <name>GTP</name>
        <dbReference type="ChEBI" id="CHEBI:37565"/>
    </ligand>
</feature>
<evidence type="ECO:0000256" key="2">
    <source>
        <dbReference type="ARBA" id="ARBA00022694"/>
    </source>
</evidence>
<dbReference type="InterPro" id="IPR025867">
    <property type="entry name" value="MnmE_helical"/>
</dbReference>
<feature type="binding site" evidence="8">
    <location>
        <position position="250"/>
    </location>
    <ligand>
        <name>K(+)</name>
        <dbReference type="ChEBI" id="CHEBI:29103"/>
    </ligand>
</feature>
<evidence type="ECO:0000313" key="11">
    <source>
        <dbReference type="Proteomes" id="UP001165667"/>
    </source>
</evidence>
<dbReference type="GO" id="GO:0005525">
    <property type="term" value="F:GTP binding"/>
    <property type="evidence" value="ECO:0007669"/>
    <property type="project" value="UniProtKB-UniRule"/>
</dbReference>
<dbReference type="RefSeq" id="WP_282586263.1">
    <property type="nucleotide sequence ID" value="NZ_JAMOIM010000012.1"/>
</dbReference>
<evidence type="ECO:0000256" key="4">
    <source>
        <dbReference type="ARBA" id="ARBA00022801"/>
    </source>
</evidence>
<feature type="binding site" evidence="8">
    <location>
        <position position="245"/>
    </location>
    <ligand>
        <name>K(+)</name>
        <dbReference type="ChEBI" id="CHEBI:29103"/>
    </ligand>
</feature>
<keyword evidence="8" id="KW-0963">Cytoplasm</keyword>
<evidence type="ECO:0000256" key="6">
    <source>
        <dbReference type="ARBA" id="ARBA00022958"/>
    </source>
</evidence>
<dbReference type="Pfam" id="PF10396">
    <property type="entry name" value="TrmE_N"/>
    <property type="match status" value="1"/>
</dbReference>
<keyword evidence="2 8" id="KW-0819">tRNA processing</keyword>
<feature type="binding site" evidence="8">
    <location>
        <begin position="245"/>
        <end position="251"/>
    </location>
    <ligand>
        <name>GTP</name>
        <dbReference type="ChEBI" id="CHEBI:37565"/>
    </ligand>
</feature>
<evidence type="ECO:0000259" key="9">
    <source>
        <dbReference type="PROSITE" id="PS51709"/>
    </source>
</evidence>
<evidence type="ECO:0000256" key="3">
    <source>
        <dbReference type="ARBA" id="ARBA00022741"/>
    </source>
</evidence>
<dbReference type="GO" id="GO:0002098">
    <property type="term" value="P:tRNA wobble uridine modification"/>
    <property type="evidence" value="ECO:0007669"/>
    <property type="project" value="TreeGrafter"/>
</dbReference>
<dbReference type="EMBL" id="JAMOIM010000012">
    <property type="protein sequence ID" value="MCW6509891.1"/>
    <property type="molecule type" value="Genomic_DNA"/>
</dbReference>
<dbReference type="InterPro" id="IPR027368">
    <property type="entry name" value="MnmE_dom2"/>
</dbReference>
<feature type="binding site" evidence="8">
    <location>
        <begin position="226"/>
        <end position="231"/>
    </location>
    <ligand>
        <name>GTP</name>
        <dbReference type="ChEBI" id="CHEBI:37565"/>
    </ligand>
</feature>
<dbReference type="GO" id="GO:0030488">
    <property type="term" value="P:tRNA methylation"/>
    <property type="evidence" value="ECO:0007669"/>
    <property type="project" value="TreeGrafter"/>
</dbReference>
<comment type="subcellular location">
    <subcellularLocation>
        <location evidence="8">Cytoplasm</location>
    </subcellularLocation>
</comment>
<feature type="binding site" evidence="8">
    <location>
        <position position="79"/>
    </location>
    <ligand>
        <name>(6S)-5-formyl-5,6,7,8-tetrahydrofolate</name>
        <dbReference type="ChEBI" id="CHEBI:57457"/>
    </ligand>
</feature>
<dbReference type="FunFam" id="3.30.1360.120:FF:000007">
    <property type="entry name" value="tRNA modification GTPase GTPBP3, mitochondrial"/>
    <property type="match status" value="1"/>
</dbReference>
<keyword evidence="5 8" id="KW-0460">Magnesium</keyword>
<dbReference type="Proteomes" id="UP001165667">
    <property type="component" value="Unassembled WGS sequence"/>
</dbReference>
<dbReference type="NCBIfam" id="TIGR00231">
    <property type="entry name" value="small_GTP"/>
    <property type="match status" value="1"/>
</dbReference>
<keyword evidence="4 8" id="KW-0378">Hydrolase</keyword>
<comment type="similarity">
    <text evidence="1 8">Belongs to the TRAFAC class TrmE-Era-EngA-EngB-Septin-like GTPase superfamily. TrmE GTPase family.</text>
</comment>
<organism evidence="10 11">
    <name type="scientific">Lichenifustis flavocetrariae</name>
    <dbReference type="NCBI Taxonomy" id="2949735"/>
    <lineage>
        <taxon>Bacteria</taxon>
        <taxon>Pseudomonadati</taxon>
        <taxon>Pseudomonadota</taxon>
        <taxon>Alphaproteobacteria</taxon>
        <taxon>Hyphomicrobiales</taxon>
        <taxon>Lichenihabitantaceae</taxon>
        <taxon>Lichenifustis</taxon>
    </lineage>
</organism>
<feature type="binding site" evidence="8">
    <location>
        <position position="21"/>
    </location>
    <ligand>
        <name>(6S)-5-formyl-5,6,7,8-tetrahydrofolate</name>
        <dbReference type="ChEBI" id="CHEBI:57457"/>
    </ligand>
</feature>
<dbReference type="InterPro" id="IPR027417">
    <property type="entry name" value="P-loop_NTPase"/>
</dbReference>
<dbReference type="SUPFAM" id="SSF103025">
    <property type="entry name" value="Folate-binding domain"/>
    <property type="match status" value="1"/>
</dbReference>
<evidence type="ECO:0000256" key="5">
    <source>
        <dbReference type="ARBA" id="ARBA00022842"/>
    </source>
</evidence>
<dbReference type="PANTHER" id="PTHR42714">
    <property type="entry name" value="TRNA MODIFICATION GTPASE GTPBP3"/>
    <property type="match status" value="1"/>
</dbReference>
<feature type="binding site" evidence="8">
    <location>
        <position position="436"/>
    </location>
    <ligand>
        <name>(6S)-5-formyl-5,6,7,8-tetrahydrofolate</name>
        <dbReference type="ChEBI" id="CHEBI:57457"/>
    </ligand>
</feature>
<dbReference type="InterPro" id="IPR006073">
    <property type="entry name" value="GTP-bd"/>
</dbReference>
<dbReference type="InterPro" id="IPR027266">
    <property type="entry name" value="TrmE/GcvT-like"/>
</dbReference>